<dbReference type="InterPro" id="IPR006222">
    <property type="entry name" value="GCVT_N"/>
</dbReference>
<evidence type="ECO:0000256" key="5">
    <source>
        <dbReference type="ARBA" id="ARBA00031395"/>
    </source>
</evidence>
<dbReference type="PANTHER" id="PTHR43757:SF2">
    <property type="entry name" value="AMINOMETHYLTRANSFERASE, MITOCHONDRIAL"/>
    <property type="match status" value="1"/>
</dbReference>
<dbReference type="EC" id="2.1.2.10" evidence="2 7"/>
<comment type="subunit">
    <text evidence="7">The glycine cleavage system is composed of four proteins: P, T, L and H.</text>
</comment>
<dbReference type="EMBL" id="QGUI02000009">
    <property type="protein sequence ID" value="MFO7190944.1"/>
    <property type="molecule type" value="Genomic_DNA"/>
</dbReference>
<evidence type="ECO:0000259" key="9">
    <source>
        <dbReference type="Pfam" id="PF01571"/>
    </source>
</evidence>
<evidence type="ECO:0000313" key="12">
    <source>
        <dbReference type="Proteomes" id="UP000249324"/>
    </source>
</evidence>
<dbReference type="FunFam" id="2.40.30.110:FF:000003">
    <property type="entry name" value="Aminomethyltransferase"/>
    <property type="match status" value="1"/>
</dbReference>
<evidence type="ECO:0000256" key="7">
    <source>
        <dbReference type="HAMAP-Rule" id="MF_00259"/>
    </source>
</evidence>
<dbReference type="InterPro" id="IPR006223">
    <property type="entry name" value="GcvT"/>
</dbReference>
<comment type="catalytic activity">
    <reaction evidence="6 7">
        <text>N(6)-[(R)-S(8)-aminomethyldihydrolipoyl]-L-lysyl-[protein] + (6S)-5,6,7,8-tetrahydrofolate = N(6)-[(R)-dihydrolipoyl]-L-lysyl-[protein] + (6R)-5,10-methylene-5,6,7,8-tetrahydrofolate + NH4(+)</text>
        <dbReference type="Rhea" id="RHEA:16945"/>
        <dbReference type="Rhea" id="RHEA-COMP:10475"/>
        <dbReference type="Rhea" id="RHEA-COMP:10492"/>
        <dbReference type="ChEBI" id="CHEBI:15636"/>
        <dbReference type="ChEBI" id="CHEBI:28938"/>
        <dbReference type="ChEBI" id="CHEBI:57453"/>
        <dbReference type="ChEBI" id="CHEBI:83100"/>
        <dbReference type="ChEBI" id="CHEBI:83143"/>
        <dbReference type="EC" id="2.1.2.10"/>
    </reaction>
</comment>
<dbReference type="GO" id="GO:0008483">
    <property type="term" value="F:transaminase activity"/>
    <property type="evidence" value="ECO:0007669"/>
    <property type="project" value="UniProtKB-KW"/>
</dbReference>
<dbReference type="InterPro" id="IPR027266">
    <property type="entry name" value="TrmE/GcvT-like"/>
</dbReference>
<proteinExistence type="inferred from homology"/>
<dbReference type="Gene3D" id="3.30.1360.120">
    <property type="entry name" value="Probable tRNA modification gtpase trme, domain 1"/>
    <property type="match status" value="1"/>
</dbReference>
<sequence length="367" mass="39005">MTATGKPSPLYEVHHDLGATFTEFAGWTMPVRYSSDLAEHRAVRQAAGMFDLSHMGEIEVTGSQAGQALDYAVVGTVSTLKPGKARYTMLCAEDGGVMDDLVVYRLAEDRFLVVANAANVTVVAEALTERAARFSGATVTDRSAEYALIAVQGPASPEIVRAVCDADVDGLKYYSAAPAQVTGHDVLLSRTGYTGEDGFELYCAPDHAAEVWAKLAEAGKPHDLLPAGLAARDTLRLEAGMPLYGNELSREVTPFDAGLGRIVKLDKEGGFVGREALAARAGRPDEKVLIGLRGTGRRAPRAGYPVLGPDGPIGHVTSGALSPTLGYPVAMAYVDAGFREPGTELQVDVRGKQLPVEVVELPFYRRS</sequence>
<dbReference type="SUPFAM" id="SSF101790">
    <property type="entry name" value="Aminomethyltransferase beta-barrel domain"/>
    <property type="match status" value="1"/>
</dbReference>
<dbReference type="NCBIfam" id="NF001567">
    <property type="entry name" value="PRK00389.1"/>
    <property type="match status" value="1"/>
</dbReference>
<dbReference type="PANTHER" id="PTHR43757">
    <property type="entry name" value="AMINOMETHYLTRANSFERASE"/>
    <property type="match status" value="1"/>
</dbReference>
<dbReference type="InterPro" id="IPR022903">
    <property type="entry name" value="GcvT_bac"/>
</dbReference>
<feature type="binding site" evidence="8">
    <location>
        <position position="200"/>
    </location>
    <ligand>
        <name>substrate</name>
    </ligand>
</feature>
<comment type="function">
    <text evidence="7">The glycine cleavage system catalyzes the degradation of glycine.</text>
</comment>
<accession>A0ABD6FDE2</accession>
<dbReference type="FunFam" id="4.10.1250.10:FF:000001">
    <property type="entry name" value="Aminomethyltransferase"/>
    <property type="match status" value="1"/>
</dbReference>
<dbReference type="Proteomes" id="UP000249324">
    <property type="component" value="Unassembled WGS sequence"/>
</dbReference>
<comment type="similarity">
    <text evidence="1 7">Belongs to the GcvT family.</text>
</comment>
<dbReference type="Gene3D" id="2.40.30.110">
    <property type="entry name" value="Aminomethyltransferase beta-barrel domains"/>
    <property type="match status" value="1"/>
</dbReference>
<organism evidence="11 12">
    <name type="scientific">Thermocrispum agreste</name>
    <dbReference type="NCBI Taxonomy" id="37925"/>
    <lineage>
        <taxon>Bacteria</taxon>
        <taxon>Bacillati</taxon>
        <taxon>Actinomycetota</taxon>
        <taxon>Actinomycetes</taxon>
        <taxon>Pseudonocardiales</taxon>
        <taxon>Pseudonocardiaceae</taxon>
        <taxon>Thermocrispum</taxon>
    </lineage>
</organism>
<gene>
    <name evidence="7 11" type="primary">gcvT</name>
    <name evidence="11" type="ORF">DIU77_001690</name>
</gene>
<comment type="caution">
    <text evidence="11">The sequence shown here is derived from an EMBL/GenBank/DDBJ whole genome shotgun (WGS) entry which is preliminary data.</text>
</comment>
<dbReference type="AlphaFoldDB" id="A0ABD6FDE2"/>
<evidence type="ECO:0000256" key="1">
    <source>
        <dbReference type="ARBA" id="ARBA00008609"/>
    </source>
</evidence>
<dbReference type="InterPro" id="IPR028896">
    <property type="entry name" value="GcvT/YgfZ/DmdA"/>
</dbReference>
<dbReference type="InterPro" id="IPR029043">
    <property type="entry name" value="GcvT/YgfZ_C"/>
</dbReference>
<dbReference type="SUPFAM" id="SSF103025">
    <property type="entry name" value="Folate-binding domain"/>
    <property type="match status" value="1"/>
</dbReference>
<dbReference type="FunFam" id="3.30.70.1400:FF:000001">
    <property type="entry name" value="Aminomethyltransferase"/>
    <property type="match status" value="1"/>
</dbReference>
<dbReference type="InterPro" id="IPR013977">
    <property type="entry name" value="GcvT_C"/>
</dbReference>
<name>A0ABD6FDE2_9PSEU</name>
<evidence type="ECO:0000256" key="6">
    <source>
        <dbReference type="ARBA" id="ARBA00047665"/>
    </source>
</evidence>
<dbReference type="GO" id="GO:0019464">
    <property type="term" value="P:glycine decarboxylation via glycine cleavage system"/>
    <property type="evidence" value="ECO:0007669"/>
    <property type="project" value="UniProtKB-UniRule"/>
</dbReference>
<dbReference type="Gene3D" id="4.10.1250.10">
    <property type="entry name" value="Aminomethyltransferase fragment"/>
    <property type="match status" value="1"/>
</dbReference>
<dbReference type="NCBIfam" id="TIGR00528">
    <property type="entry name" value="gcvT"/>
    <property type="match status" value="1"/>
</dbReference>
<evidence type="ECO:0000313" key="11">
    <source>
        <dbReference type="EMBL" id="MFO7190944.1"/>
    </source>
</evidence>
<evidence type="ECO:0000256" key="3">
    <source>
        <dbReference type="ARBA" id="ARBA00022576"/>
    </source>
</evidence>
<evidence type="ECO:0000256" key="8">
    <source>
        <dbReference type="PIRSR" id="PIRSR006487-1"/>
    </source>
</evidence>
<dbReference type="Gene3D" id="3.30.70.1400">
    <property type="entry name" value="Aminomethyltransferase beta-barrel domains"/>
    <property type="match status" value="1"/>
</dbReference>
<dbReference type="HAMAP" id="MF_00259">
    <property type="entry name" value="GcvT"/>
    <property type="match status" value="1"/>
</dbReference>
<reference evidence="11 12" key="1">
    <citation type="journal article" date="2021" name="BMC Genomics">
        <title>Genome-resolved metagenome and metatranscriptome analyses of thermophilic composting reveal key bacterial players and their metabolic interactions.</title>
        <authorList>
            <person name="Braga L.P.P."/>
            <person name="Pereira R.V."/>
            <person name="Martins L.F."/>
            <person name="Moura L.M.S."/>
            <person name="Sanchez F.B."/>
            <person name="Patane J.S.L."/>
            <person name="da Silva A.M."/>
            <person name="Setubal J.C."/>
        </authorList>
    </citation>
    <scope>NUCLEOTIDE SEQUENCE [LARGE SCALE GENOMIC DNA]</scope>
    <source>
        <strain evidence="11">ZC4RG45</strain>
    </source>
</reference>
<dbReference type="Pfam" id="PF08669">
    <property type="entry name" value="GCV_T_C"/>
    <property type="match status" value="1"/>
</dbReference>
<evidence type="ECO:0000256" key="2">
    <source>
        <dbReference type="ARBA" id="ARBA00012616"/>
    </source>
</evidence>
<feature type="domain" description="GCVT N-terminal" evidence="9">
    <location>
        <begin position="10"/>
        <end position="267"/>
    </location>
</feature>
<dbReference type="GO" id="GO:0004047">
    <property type="term" value="F:aminomethyltransferase activity"/>
    <property type="evidence" value="ECO:0007669"/>
    <property type="project" value="UniProtKB-UniRule"/>
</dbReference>
<evidence type="ECO:0000256" key="4">
    <source>
        <dbReference type="ARBA" id="ARBA00022679"/>
    </source>
</evidence>
<keyword evidence="4 7" id="KW-0808">Transferase</keyword>
<protein>
    <recommendedName>
        <fullName evidence="2 7">Aminomethyltransferase</fullName>
        <ecNumber evidence="2 7">2.1.2.10</ecNumber>
    </recommendedName>
    <alternativeName>
        <fullName evidence="5 7">Glycine cleavage system T protein</fullName>
    </alternativeName>
</protein>
<feature type="domain" description="Aminomethyltransferase C-terminal" evidence="10">
    <location>
        <begin position="287"/>
        <end position="364"/>
    </location>
</feature>
<dbReference type="PIRSF" id="PIRSF006487">
    <property type="entry name" value="GcvT"/>
    <property type="match status" value="1"/>
</dbReference>
<dbReference type="Pfam" id="PF01571">
    <property type="entry name" value="GCV_T"/>
    <property type="match status" value="1"/>
</dbReference>
<keyword evidence="3 7" id="KW-0032">Aminotransferase</keyword>
<evidence type="ECO:0000259" key="10">
    <source>
        <dbReference type="Pfam" id="PF08669"/>
    </source>
</evidence>